<gene>
    <name evidence="2" type="ORF">H4R26_003581</name>
</gene>
<feature type="region of interest" description="Disordered" evidence="1">
    <location>
        <begin position="885"/>
        <end position="944"/>
    </location>
</feature>
<evidence type="ECO:0000313" key="3">
    <source>
        <dbReference type="Proteomes" id="UP001150907"/>
    </source>
</evidence>
<feature type="compositionally biased region" description="Polar residues" evidence="1">
    <location>
        <begin position="390"/>
        <end position="400"/>
    </location>
</feature>
<proteinExistence type="predicted"/>
<feature type="compositionally biased region" description="Pro residues" evidence="1">
    <location>
        <begin position="583"/>
        <end position="593"/>
    </location>
</feature>
<feature type="region of interest" description="Disordered" evidence="1">
    <location>
        <begin position="219"/>
        <end position="278"/>
    </location>
</feature>
<evidence type="ECO:0000256" key="1">
    <source>
        <dbReference type="SAM" id="MobiDB-lite"/>
    </source>
</evidence>
<evidence type="ECO:0008006" key="4">
    <source>
        <dbReference type="Google" id="ProtNLM"/>
    </source>
</evidence>
<reference evidence="2" key="1">
    <citation type="submission" date="2022-07" db="EMBL/GenBank/DDBJ databases">
        <title>Phylogenomic reconstructions and comparative analyses of Kickxellomycotina fungi.</title>
        <authorList>
            <person name="Reynolds N.K."/>
            <person name="Stajich J.E."/>
            <person name="Barry K."/>
            <person name="Grigoriev I.V."/>
            <person name="Crous P."/>
            <person name="Smith M.E."/>
        </authorList>
    </citation>
    <scope>NUCLEOTIDE SEQUENCE</scope>
    <source>
        <strain evidence="2">IMI 214461</strain>
    </source>
</reference>
<feature type="compositionally biased region" description="Polar residues" evidence="1">
    <location>
        <begin position="291"/>
        <end position="307"/>
    </location>
</feature>
<protein>
    <recommendedName>
        <fullName evidence="4">BRCT domain-containing protein</fullName>
    </recommendedName>
</protein>
<feature type="region of interest" description="Disordered" evidence="1">
    <location>
        <begin position="1427"/>
        <end position="1451"/>
    </location>
</feature>
<feature type="compositionally biased region" description="Low complexity" evidence="1">
    <location>
        <begin position="518"/>
        <end position="554"/>
    </location>
</feature>
<dbReference type="Gene3D" id="3.40.50.10190">
    <property type="entry name" value="BRCT domain"/>
    <property type="match status" value="1"/>
</dbReference>
<feature type="compositionally biased region" description="Polar residues" evidence="1">
    <location>
        <begin position="440"/>
        <end position="456"/>
    </location>
</feature>
<dbReference type="EMBL" id="JANBQF010000297">
    <property type="protein sequence ID" value="KAJ2002483.1"/>
    <property type="molecule type" value="Genomic_DNA"/>
</dbReference>
<comment type="caution">
    <text evidence="2">The sequence shown here is derived from an EMBL/GenBank/DDBJ whole genome shotgun (WGS) entry which is preliminary data.</text>
</comment>
<feature type="compositionally biased region" description="Polar residues" evidence="1">
    <location>
        <begin position="555"/>
        <end position="565"/>
    </location>
</feature>
<dbReference type="InterPro" id="IPR036420">
    <property type="entry name" value="BRCT_dom_sf"/>
</dbReference>
<feature type="region of interest" description="Disordered" evidence="1">
    <location>
        <begin position="377"/>
        <end position="400"/>
    </location>
</feature>
<feature type="compositionally biased region" description="Low complexity" evidence="1">
    <location>
        <begin position="247"/>
        <end position="261"/>
    </location>
</feature>
<keyword evidence="3" id="KW-1185">Reference proteome</keyword>
<feature type="region of interest" description="Disordered" evidence="1">
    <location>
        <begin position="965"/>
        <end position="1118"/>
    </location>
</feature>
<feature type="compositionally biased region" description="Acidic residues" evidence="1">
    <location>
        <begin position="1343"/>
        <end position="1353"/>
    </location>
</feature>
<dbReference type="InterPro" id="IPR008984">
    <property type="entry name" value="SMAD_FHA_dom_sf"/>
</dbReference>
<feature type="compositionally biased region" description="Basic residues" evidence="1">
    <location>
        <begin position="989"/>
        <end position="998"/>
    </location>
</feature>
<accession>A0A9W8EHH6</accession>
<dbReference type="SUPFAM" id="SSF52113">
    <property type="entry name" value="BRCT domain"/>
    <property type="match status" value="1"/>
</dbReference>
<dbReference type="SUPFAM" id="SSF49879">
    <property type="entry name" value="SMAD/FHA domain"/>
    <property type="match status" value="1"/>
</dbReference>
<feature type="region of interest" description="Disordered" evidence="1">
    <location>
        <begin position="817"/>
        <end position="852"/>
    </location>
</feature>
<name>A0A9W8EHH6_9FUNG</name>
<feature type="compositionally biased region" description="Low complexity" evidence="1">
    <location>
        <begin position="906"/>
        <end position="944"/>
    </location>
</feature>
<dbReference type="Proteomes" id="UP001150907">
    <property type="component" value="Unassembled WGS sequence"/>
</dbReference>
<organism evidence="2 3">
    <name type="scientific">Coemansia thaxteri</name>
    <dbReference type="NCBI Taxonomy" id="2663907"/>
    <lineage>
        <taxon>Eukaryota</taxon>
        <taxon>Fungi</taxon>
        <taxon>Fungi incertae sedis</taxon>
        <taxon>Zoopagomycota</taxon>
        <taxon>Kickxellomycotina</taxon>
        <taxon>Kickxellomycetes</taxon>
        <taxon>Kickxellales</taxon>
        <taxon>Kickxellaceae</taxon>
        <taxon>Coemansia</taxon>
    </lineage>
</organism>
<feature type="region of interest" description="Disordered" evidence="1">
    <location>
        <begin position="1331"/>
        <end position="1388"/>
    </location>
</feature>
<sequence>MAPDEEGPLEIQLYSGRSAIGGASGTAVCLARALAIDAAVEIGDGLHVLYDYGSAGGVFLGHRRARVRPGVGYVLSDGKLVWFGQTCFWYRVLDDLRKSPSPPPPWRMPKALPDARPRAARLRREIAAAAITHSPPQQPLLSLPASPSSASLDLSPMLVKSPAYGSDSESVPLDTEPLSPHASDYDEDETTTLSRPLLYLPSAHSSGLRMDALSVDEVSAMASDSDAEPSNPPERRPATPPQPTLSPPARSISPPAQSISPPTQPVSPSRRPPQLAQTTSGLGVAALNAKDTPSSFGVDNISSTPQVDSGKCRPSLPSDVSVYLPQPSALVCAPSRVILVGPMLGQDSVPPWQQPIPRYPYDIVGMESFLRSATQATLPTQPDPSDWVPESSSYPASAETVQSSDFSQAFLAPSLPPGLCSAKAGSDRMSVDLARKSPHGAQSSGALSADTSSVASTPAAAGLPNVSGKRHRRSIDNFTDEEEEEERGKEEGEGDSPALPPPPPAVASAKRHSAGQLPGSRSGLRAGAASGSLSLSTAPSSSAGGTAVAAARSSQRFSTPTFMSSRQRHYQRHTPLNLQPSRAPHPPPPPPLLNFPQPRTPMTRATNHYPNAGSGPSAGRSVRSAGSEASHHSMSRTLVTTASHDGFPDSDVLLPASMLVTQSAARASRSQRRFTQGGLLLASPLTLVATHSPAAHHPRVPNSASVAHHHHAFHPLMSGVSESPAMESPPLTAFVRHSPRLASEVGIGKSKVIDEIILSSSPVLPQPAALLDPTAPSMDETFKSNPVSETKANDLVLFGLENDKELLTSEEVVTAESGAEQVAAEQTDADDTQLDHDGSIATERPPPRIHLRVPVPDVVPTAVVTPKLADSNGWINMDDVAQLADTPTTKPTRAAALRRGQKNCSKPRAPSPSSRSSSSGGGASSTNSCSAGGSSESTTPQYQASTPVAAVAGVSPAVGLRSSSLRDSLRKLPGNRGLGRTGLLTSKRAPPRVGRHTRAAVGATGSTSASVSPSPKLGGVATRAATAGANLDTSATTLTNTPATAQTQSSAALLEQEKGGARPSRRIAAAAAGGNRGSSHRNLDLAQTTPARVAMPPPPSKRKSSDRAPVPARLTRQNSIGDSLAGAIKTVAISGFQGDELDRVSRQLETHGLNVTENPLFADICVRQGKLGRTLKVLCALARGTPVVSRSWVLDLSSVASRTRTGTNRSLADLAQTHLLADRLTEREWGITLADILRRACDNANSGHCLLASYCVYILGDVARPDPVCLSVMVKSAGGYVLNDFGRREELLLKGLGSAPQPSLSRCQSSSMTTGASGDCVADIHGESLAGEGNGDGLSESSTEPDDDSDEDWSAGNDIQSHARRSSASGVGGNLGNGGARRKRKTLPKLAKIEHDELSDGNSVGASGANALRAQLKSEPSMVFVPPPGSEVPAATTPVRVGGGGGETSISGCKRRRVQESPSMSATAAMLTDTSAPLVSFDPHCSRQDLLILLSARKAELGIPDDTRFVIVSANAESSVKKKWESHGATVVEPEQIIQTIVRCNVQF</sequence>
<feature type="compositionally biased region" description="Gly residues" evidence="1">
    <location>
        <begin position="1370"/>
        <end position="1379"/>
    </location>
</feature>
<feature type="region of interest" description="Disordered" evidence="1">
    <location>
        <begin position="435"/>
        <end position="635"/>
    </location>
</feature>
<dbReference type="OrthoDB" id="342264at2759"/>
<dbReference type="CDD" id="cd17744">
    <property type="entry name" value="BRCT_MDC1_rpt1"/>
    <property type="match status" value="1"/>
</dbReference>
<evidence type="ECO:0000313" key="2">
    <source>
        <dbReference type="EMBL" id="KAJ2002483.1"/>
    </source>
</evidence>
<feature type="region of interest" description="Disordered" evidence="1">
    <location>
        <begin position="291"/>
        <end position="313"/>
    </location>
</feature>
<feature type="compositionally biased region" description="Low complexity" evidence="1">
    <location>
        <begin position="999"/>
        <end position="1054"/>
    </location>
</feature>
<feature type="region of interest" description="Disordered" evidence="1">
    <location>
        <begin position="161"/>
        <end position="193"/>
    </location>
</feature>